<name>A0AAV6JYF6_9ERIC</name>
<organism evidence="1 2">
    <name type="scientific">Rhododendron griersonianum</name>
    <dbReference type="NCBI Taxonomy" id="479676"/>
    <lineage>
        <taxon>Eukaryota</taxon>
        <taxon>Viridiplantae</taxon>
        <taxon>Streptophyta</taxon>
        <taxon>Embryophyta</taxon>
        <taxon>Tracheophyta</taxon>
        <taxon>Spermatophyta</taxon>
        <taxon>Magnoliopsida</taxon>
        <taxon>eudicotyledons</taxon>
        <taxon>Gunneridae</taxon>
        <taxon>Pentapetalae</taxon>
        <taxon>asterids</taxon>
        <taxon>Ericales</taxon>
        <taxon>Ericaceae</taxon>
        <taxon>Ericoideae</taxon>
        <taxon>Rhodoreae</taxon>
        <taxon>Rhododendron</taxon>
    </lineage>
</organism>
<dbReference type="Proteomes" id="UP000823749">
    <property type="component" value="Chromosome 6"/>
</dbReference>
<dbReference type="AlphaFoldDB" id="A0AAV6JYF6"/>
<accession>A0AAV6JYF6</accession>
<comment type="caution">
    <text evidence="1">The sequence shown here is derived from an EMBL/GenBank/DDBJ whole genome shotgun (WGS) entry which is preliminary data.</text>
</comment>
<sequence>MEGDNQGPRGEGDNQGLLLRWKAITKGTRSRANNFLATIFMSENQFVQKQEEGTPYYSDKELVTRELFRQASDFVFPSVEEYLYSTVVGND</sequence>
<proteinExistence type="predicted"/>
<evidence type="ECO:0000313" key="2">
    <source>
        <dbReference type="Proteomes" id="UP000823749"/>
    </source>
</evidence>
<dbReference type="EMBL" id="JACTNZ010000006">
    <property type="protein sequence ID" value="KAG5545206.1"/>
    <property type="molecule type" value="Genomic_DNA"/>
</dbReference>
<protein>
    <submittedName>
        <fullName evidence="1">Uncharacterized protein</fullName>
    </submittedName>
</protein>
<reference evidence="1 2" key="1">
    <citation type="submission" date="2020-08" db="EMBL/GenBank/DDBJ databases">
        <title>Plant Genome Project.</title>
        <authorList>
            <person name="Zhang R.-G."/>
        </authorList>
    </citation>
    <scope>NUCLEOTIDE SEQUENCE [LARGE SCALE GENOMIC DNA]</scope>
    <source>
        <strain evidence="1">WSP0</strain>
        <tissue evidence="1">Leaf</tissue>
    </source>
</reference>
<gene>
    <name evidence="1" type="ORF">RHGRI_017629</name>
</gene>
<keyword evidence="2" id="KW-1185">Reference proteome</keyword>
<evidence type="ECO:0000313" key="1">
    <source>
        <dbReference type="EMBL" id="KAG5545206.1"/>
    </source>
</evidence>